<keyword evidence="3" id="KW-1185">Reference proteome</keyword>
<sequence length="235" mass="26714">MNKNTITPEKVTKPIQLLAAWFVALVVVNGSYLTAAQMITHPDWAAGLLVIAAVLNVPIFIGSLFVLQTKFRPQLQEDSYYSEYLNKYSQNLTNKNDSQNSKILEQERRKTASAILDAIKESNGSKEEKVIEVLQSSYVDELALKYGGYRSLSELYKSPNTWRALLEKWDNNKDFFDDINELISANIVSCTNSNLETAKLTELGKAVAIAAEERSKLWYQTHPSYWEEERTNFGM</sequence>
<organism evidence="2 3">
    <name type="scientific">Vibrio metoecus</name>
    <dbReference type="NCBI Taxonomy" id="1481663"/>
    <lineage>
        <taxon>Bacteria</taxon>
        <taxon>Pseudomonadati</taxon>
        <taxon>Pseudomonadota</taxon>
        <taxon>Gammaproteobacteria</taxon>
        <taxon>Vibrionales</taxon>
        <taxon>Vibrionaceae</taxon>
        <taxon>Vibrio</taxon>
    </lineage>
</organism>
<evidence type="ECO:0000256" key="1">
    <source>
        <dbReference type="SAM" id="Phobius"/>
    </source>
</evidence>
<comment type="caution">
    <text evidence="2">The sequence shown here is derived from an EMBL/GenBank/DDBJ whole genome shotgun (WGS) entry which is preliminary data.</text>
</comment>
<evidence type="ECO:0000313" key="2">
    <source>
        <dbReference type="EMBL" id="KDO14001.1"/>
    </source>
</evidence>
<keyword evidence="1" id="KW-1133">Transmembrane helix</keyword>
<gene>
    <name evidence="2" type="ORF">DP83_13330</name>
</gene>
<dbReference type="Proteomes" id="UP000027331">
    <property type="component" value="Unassembled WGS sequence"/>
</dbReference>
<keyword evidence="1" id="KW-0812">Transmembrane</keyword>
<keyword evidence="1" id="KW-0472">Membrane</keyword>
<accession>A0ABR4RWA4</accession>
<feature type="transmembrane region" description="Helical" evidence="1">
    <location>
        <begin position="46"/>
        <end position="67"/>
    </location>
</feature>
<reference evidence="2 3" key="1">
    <citation type="submission" date="2014-04" db="EMBL/GenBank/DDBJ databases">
        <title>Vibrio metecus sp. nov., a close relative of Vibrio cholerae isolated from coastal brackish ponds and clinical specimens.</title>
        <authorList>
            <person name="Kirchberger P.C."/>
            <person name="Turnsek M."/>
            <person name="Hunt D.E."/>
            <person name="Haley B.J."/>
            <person name="Colwell R."/>
            <person name="Polz M.F."/>
            <person name="Tarr C.L."/>
            <person name="Boucher Y."/>
        </authorList>
    </citation>
    <scope>NUCLEOTIDE SEQUENCE [LARGE SCALE GENOMIC DNA]</scope>
    <source>
        <strain evidence="3">PPCK-2014</strain>
    </source>
</reference>
<dbReference type="EMBL" id="JJMN01000058">
    <property type="protein sequence ID" value="KDO14001.1"/>
    <property type="molecule type" value="Genomic_DNA"/>
</dbReference>
<protein>
    <submittedName>
        <fullName evidence="2">Uncharacterized protein</fullName>
    </submittedName>
</protein>
<proteinExistence type="predicted"/>
<name>A0ABR4RWA4_VIBMT</name>
<evidence type="ECO:0000313" key="3">
    <source>
        <dbReference type="Proteomes" id="UP000027331"/>
    </source>
</evidence>